<dbReference type="NCBIfam" id="TIGR01760">
    <property type="entry name" value="tape_meas_TP901"/>
    <property type="match status" value="1"/>
</dbReference>
<accession>A0A6L8M0J3</accession>
<evidence type="ECO:0000313" key="5">
    <source>
        <dbReference type="Proteomes" id="UP000478571"/>
    </source>
</evidence>
<evidence type="ECO:0000313" key="4">
    <source>
        <dbReference type="EMBL" id="MYM61625.1"/>
    </source>
</evidence>
<evidence type="ECO:0000256" key="2">
    <source>
        <dbReference type="SAM" id="Coils"/>
    </source>
</evidence>
<keyword evidence="2" id="KW-0175">Coiled coil</keyword>
<evidence type="ECO:0000256" key="1">
    <source>
        <dbReference type="ARBA" id="ARBA00022612"/>
    </source>
</evidence>
<dbReference type="PANTHER" id="PTHR37813:SF1">
    <property type="entry name" value="FELS-2 PROPHAGE PROTEIN"/>
    <property type="match status" value="1"/>
</dbReference>
<dbReference type="AlphaFoldDB" id="A0A6L8M0J3"/>
<keyword evidence="5" id="KW-1185">Reference proteome</keyword>
<feature type="coiled-coil region" evidence="2">
    <location>
        <begin position="55"/>
        <end position="117"/>
    </location>
</feature>
<dbReference type="PANTHER" id="PTHR37813">
    <property type="entry name" value="FELS-2 PROPHAGE PROTEIN"/>
    <property type="match status" value="1"/>
</dbReference>
<feature type="domain" description="Phage tail tape measure protein" evidence="3">
    <location>
        <begin position="243"/>
        <end position="438"/>
    </location>
</feature>
<dbReference type="EMBL" id="WWEU01000017">
    <property type="protein sequence ID" value="MYM61625.1"/>
    <property type="molecule type" value="Genomic_DNA"/>
</dbReference>
<sequence>MMLKKVVIDYVANTMTAQADIEKLSQSQTKLSGTIETVKAKGKALNAQMSDVRAYESYEKRIATINDTLRQNQKRIEELTKKKQQAAESGNKTVKFLKSEAKELDRLTSKNKMLSAESKGLASSLDSVSEKLDKAGINTRDLGAEKDALTRKSQRLTKQLKEEQAHLKKVADHQQRRDAALEKAKDAGKTASIAAVAAVGASYVNASAREYQFAEVAKTLEEGTTNQEEQELKKVLERIAINTANMSTSDAFALAAGGSAGGIKNADLADYVEQTGKIAAAWDMDAFQAADITMAIRNSMSLDSAGLNRLADEINQASNMFGTTADRVVKTIAQDGATMTENGFTNQQTVAMATALNTLGAAPEQAGTIMKNLVLNMAAGDKASNPAKEAFDQIGLDAVSISEKMAEGNAQGALNDVFEGIRSLDKAEQTGVIKEIFGSEGFSKVQALIAKEGWLGEIESKLIDKDGNSLAIGAVNAEYATIANTSLKRDEMMTDSLLDLSQALGESFMPVMDTIRPIVIDAAQGTAEFIRENKNLVSGLMVVGGVVGAVAAGIKVWRGVQALKTLGGLANEARELKRAELARKGASRSASSLTRRIAVLDRAMSMAGHGRNQGIDHLSRKPKSKGKLASLKGALSSPKGAKVAGLARRVPVLGAGLASVEAIGALSTGDTKGAVEAGGGAAGAAAGMAIGSVIGSVIPVAGTALGAAAGAYLGDMSGRWLAKMSYNFFSSPDSKSELMGDPLPDKKKEISHAQQQIALAAQMPPVHVNVDATGATPETAELVANKTSESLKETIRQMLDEERRKEARRATYSLG</sequence>
<protein>
    <submittedName>
        <fullName evidence="4">Phage tail tape measure protein</fullName>
    </submittedName>
</protein>
<organism evidence="4 5">
    <name type="scientific">Vibrio tetraodonis subsp. pristinus</name>
    <dbReference type="NCBI Taxonomy" id="2695891"/>
    <lineage>
        <taxon>Bacteria</taxon>
        <taxon>Pseudomonadati</taxon>
        <taxon>Pseudomonadota</taxon>
        <taxon>Gammaproteobacteria</taxon>
        <taxon>Vibrionales</taxon>
        <taxon>Vibrionaceae</taxon>
        <taxon>Vibrio</taxon>
    </lineage>
</organism>
<name>A0A6L8M0J3_9VIBR</name>
<keyword evidence="1" id="KW-1188">Viral release from host cell</keyword>
<gene>
    <name evidence="4" type="ORF">GTG28_20705</name>
</gene>
<reference evidence="4 5" key="1">
    <citation type="submission" date="2020-01" db="EMBL/GenBank/DDBJ databases">
        <title>Draft Genome Sequence of Vibrio sp. strain OCN044, Isolated from a Healthy Coral at Palmyra Atoll.</title>
        <authorList>
            <person name="Videau P."/>
            <person name="Loughran R."/>
            <person name="Esquivel A."/>
            <person name="Deadmond M."/>
            <person name="Paddock B.E."/>
            <person name="Saw J.H."/>
            <person name="Ushijima B."/>
        </authorList>
    </citation>
    <scope>NUCLEOTIDE SEQUENCE [LARGE SCALE GENOMIC DNA]</scope>
    <source>
        <strain evidence="4 5">OCN044</strain>
    </source>
</reference>
<proteinExistence type="predicted"/>
<evidence type="ECO:0000259" key="3">
    <source>
        <dbReference type="Pfam" id="PF10145"/>
    </source>
</evidence>
<dbReference type="InterPro" id="IPR010090">
    <property type="entry name" value="Phage_tape_meas"/>
</dbReference>
<dbReference type="Pfam" id="PF10145">
    <property type="entry name" value="PhageMin_Tail"/>
    <property type="match status" value="1"/>
</dbReference>
<dbReference type="RefSeq" id="WP_160933159.1">
    <property type="nucleotide sequence ID" value="NZ_WWEU01000017.1"/>
</dbReference>
<comment type="caution">
    <text evidence="4">The sequence shown here is derived from an EMBL/GenBank/DDBJ whole genome shotgun (WGS) entry which is preliminary data.</text>
</comment>
<dbReference type="Proteomes" id="UP000478571">
    <property type="component" value="Unassembled WGS sequence"/>
</dbReference>